<reference evidence="11 12" key="1">
    <citation type="submission" date="2017-10" db="EMBL/GenBank/DDBJ databases">
        <title>Sequencing the genomes of 1000 actinobacteria strains.</title>
        <authorList>
            <person name="Klenk H.-P."/>
        </authorList>
    </citation>
    <scope>NUCLEOTIDE SEQUENCE [LARGE SCALE GENOMIC DNA]</scope>
    <source>
        <strain evidence="11 12">DSM 21801</strain>
    </source>
</reference>
<dbReference type="RefSeq" id="WP_098469698.1">
    <property type="nucleotide sequence ID" value="NZ_PDJD01000001.1"/>
</dbReference>
<dbReference type="NCBIfam" id="TIGR01726">
    <property type="entry name" value="HEQRo_perm_3TM"/>
    <property type="match status" value="1"/>
</dbReference>
<dbReference type="InterPro" id="IPR010065">
    <property type="entry name" value="AA_ABC_transptr_permease_3TM"/>
</dbReference>
<evidence type="ECO:0000256" key="4">
    <source>
        <dbReference type="ARBA" id="ARBA00022475"/>
    </source>
</evidence>
<name>A0A2A9D306_9MICO</name>
<feature type="transmembrane region" description="Helical" evidence="9">
    <location>
        <begin position="61"/>
        <end position="78"/>
    </location>
</feature>
<feature type="domain" description="ABC transmembrane type-1" evidence="10">
    <location>
        <begin position="16"/>
        <end position="204"/>
    </location>
</feature>
<evidence type="ECO:0000313" key="12">
    <source>
        <dbReference type="Proteomes" id="UP000224915"/>
    </source>
</evidence>
<dbReference type="GO" id="GO:0022857">
    <property type="term" value="F:transmembrane transporter activity"/>
    <property type="evidence" value="ECO:0007669"/>
    <property type="project" value="InterPro"/>
</dbReference>
<feature type="transmembrane region" description="Helical" evidence="9">
    <location>
        <begin position="20"/>
        <end position="40"/>
    </location>
</feature>
<dbReference type="PANTHER" id="PTHR30614:SF37">
    <property type="entry name" value="AMINO-ACID ABC TRANSPORTER PERMEASE PROTEIN YHDX-RELATED"/>
    <property type="match status" value="1"/>
</dbReference>
<dbReference type="SUPFAM" id="SSF161098">
    <property type="entry name" value="MetI-like"/>
    <property type="match status" value="1"/>
</dbReference>
<evidence type="ECO:0000256" key="2">
    <source>
        <dbReference type="ARBA" id="ARBA00010072"/>
    </source>
</evidence>
<dbReference type="GO" id="GO:0006865">
    <property type="term" value="P:amino acid transport"/>
    <property type="evidence" value="ECO:0007669"/>
    <property type="project" value="UniProtKB-KW"/>
</dbReference>
<sequence length="215" mass="23027">MDVLFRDYLGTFAEGLWLTVQLTAIGFTAALILGTILAVFRVSPIPPLRVFGAVYVEFFRNVPLVALLLLVVYGLPYAGVNLGYYWSVILALTAVGTAFACETIRSGINAVSAGQVEAARAIGLPFWGIARELVIPQAVRTVISPLVTLFIGILLSTSLAAVVGMRELTSTVSYINNQEALGLTTFLVAAAVYVIISLTAAGIGSRLETRYRVLR</sequence>
<evidence type="ECO:0000256" key="5">
    <source>
        <dbReference type="ARBA" id="ARBA00022692"/>
    </source>
</evidence>
<feature type="transmembrane region" description="Helical" evidence="9">
    <location>
        <begin position="183"/>
        <end position="205"/>
    </location>
</feature>
<dbReference type="GO" id="GO:0043190">
    <property type="term" value="C:ATP-binding cassette (ABC) transporter complex"/>
    <property type="evidence" value="ECO:0007669"/>
    <property type="project" value="InterPro"/>
</dbReference>
<dbReference type="Proteomes" id="UP000224915">
    <property type="component" value="Unassembled WGS sequence"/>
</dbReference>
<dbReference type="InterPro" id="IPR000515">
    <property type="entry name" value="MetI-like"/>
</dbReference>
<gene>
    <name evidence="11" type="ORF">ATL40_2385</name>
</gene>
<evidence type="ECO:0000256" key="3">
    <source>
        <dbReference type="ARBA" id="ARBA00022448"/>
    </source>
</evidence>
<feature type="transmembrane region" description="Helical" evidence="9">
    <location>
        <begin position="141"/>
        <end position="163"/>
    </location>
</feature>
<organism evidence="11 12">
    <name type="scientific">Serinibacter salmoneus</name>
    <dbReference type="NCBI Taxonomy" id="556530"/>
    <lineage>
        <taxon>Bacteria</taxon>
        <taxon>Bacillati</taxon>
        <taxon>Actinomycetota</taxon>
        <taxon>Actinomycetes</taxon>
        <taxon>Micrococcales</taxon>
        <taxon>Beutenbergiaceae</taxon>
        <taxon>Serinibacter</taxon>
    </lineage>
</organism>
<evidence type="ECO:0000256" key="6">
    <source>
        <dbReference type="ARBA" id="ARBA00022970"/>
    </source>
</evidence>
<dbReference type="PANTHER" id="PTHR30614">
    <property type="entry name" value="MEMBRANE COMPONENT OF AMINO ACID ABC TRANSPORTER"/>
    <property type="match status" value="1"/>
</dbReference>
<dbReference type="PROSITE" id="PS50928">
    <property type="entry name" value="ABC_TM1"/>
    <property type="match status" value="1"/>
</dbReference>
<keyword evidence="5 9" id="KW-0812">Transmembrane</keyword>
<dbReference type="OrthoDB" id="3181282at2"/>
<dbReference type="AlphaFoldDB" id="A0A2A9D306"/>
<dbReference type="Pfam" id="PF00528">
    <property type="entry name" value="BPD_transp_1"/>
    <property type="match status" value="1"/>
</dbReference>
<proteinExistence type="inferred from homology"/>
<dbReference type="InterPro" id="IPR035906">
    <property type="entry name" value="MetI-like_sf"/>
</dbReference>
<accession>A0A2A9D306</accession>
<dbReference type="InterPro" id="IPR043429">
    <property type="entry name" value="ArtM/GltK/GlnP/TcyL/YhdX-like"/>
</dbReference>
<evidence type="ECO:0000256" key="1">
    <source>
        <dbReference type="ARBA" id="ARBA00004651"/>
    </source>
</evidence>
<dbReference type="Gene3D" id="1.10.3720.10">
    <property type="entry name" value="MetI-like"/>
    <property type="match status" value="1"/>
</dbReference>
<dbReference type="EMBL" id="PDJD01000001">
    <property type="protein sequence ID" value="PFG20771.1"/>
    <property type="molecule type" value="Genomic_DNA"/>
</dbReference>
<evidence type="ECO:0000256" key="8">
    <source>
        <dbReference type="ARBA" id="ARBA00023136"/>
    </source>
</evidence>
<keyword evidence="12" id="KW-1185">Reference proteome</keyword>
<keyword evidence="3 9" id="KW-0813">Transport</keyword>
<evidence type="ECO:0000259" key="10">
    <source>
        <dbReference type="PROSITE" id="PS50928"/>
    </source>
</evidence>
<dbReference type="CDD" id="cd06261">
    <property type="entry name" value="TM_PBP2"/>
    <property type="match status" value="1"/>
</dbReference>
<evidence type="ECO:0000256" key="7">
    <source>
        <dbReference type="ARBA" id="ARBA00022989"/>
    </source>
</evidence>
<comment type="subcellular location">
    <subcellularLocation>
        <location evidence="1 9">Cell membrane</location>
        <topology evidence="1 9">Multi-pass membrane protein</topology>
    </subcellularLocation>
</comment>
<keyword evidence="7 9" id="KW-1133">Transmembrane helix</keyword>
<comment type="caution">
    <text evidence="11">The sequence shown here is derived from an EMBL/GenBank/DDBJ whole genome shotgun (WGS) entry which is preliminary data.</text>
</comment>
<comment type="similarity">
    <text evidence="2">Belongs to the binding-protein-dependent transport system permease family. HisMQ subfamily.</text>
</comment>
<keyword evidence="8 9" id="KW-0472">Membrane</keyword>
<keyword evidence="6" id="KW-0029">Amino-acid transport</keyword>
<keyword evidence="4" id="KW-1003">Cell membrane</keyword>
<feature type="transmembrane region" description="Helical" evidence="9">
    <location>
        <begin position="84"/>
        <end position="101"/>
    </location>
</feature>
<protein>
    <submittedName>
        <fullName evidence="11">Glutamate transport system permease protein</fullName>
    </submittedName>
</protein>
<evidence type="ECO:0000313" key="11">
    <source>
        <dbReference type="EMBL" id="PFG20771.1"/>
    </source>
</evidence>
<evidence type="ECO:0000256" key="9">
    <source>
        <dbReference type="RuleBase" id="RU363032"/>
    </source>
</evidence>